<evidence type="ECO:0000313" key="3">
    <source>
        <dbReference type="Proteomes" id="UP001500064"/>
    </source>
</evidence>
<protein>
    <submittedName>
        <fullName evidence="2">MBL fold metallo-hydrolase</fullName>
    </submittedName>
</protein>
<evidence type="ECO:0000313" key="2">
    <source>
        <dbReference type="EMBL" id="GAA1687757.1"/>
    </source>
</evidence>
<organism evidence="2 3">
    <name type="scientific">Nonomuraea maheshkhaliensis</name>
    <dbReference type="NCBI Taxonomy" id="419590"/>
    <lineage>
        <taxon>Bacteria</taxon>
        <taxon>Bacillati</taxon>
        <taxon>Actinomycetota</taxon>
        <taxon>Actinomycetes</taxon>
        <taxon>Streptosporangiales</taxon>
        <taxon>Streptosporangiaceae</taxon>
        <taxon>Nonomuraea</taxon>
    </lineage>
</organism>
<feature type="domain" description="Metallo-beta-lactamase" evidence="1">
    <location>
        <begin position="96"/>
        <end position="269"/>
    </location>
</feature>
<dbReference type="SMART" id="SM00849">
    <property type="entry name" value="Lactamase_B"/>
    <property type="match status" value="1"/>
</dbReference>
<dbReference type="Gene3D" id="3.60.15.10">
    <property type="entry name" value="Ribonuclease Z/Hydroxyacylglutathione hydrolase-like"/>
    <property type="match status" value="1"/>
</dbReference>
<sequence>MTSSPASSDRRAFLRRASVAAAVPAATGLLGLGLPRTASASSASSASSAASSASAAAVELPDYAPVPAGALGPAVNESGYFVERVRGNLYWVTDGFYQAMFLTTTEGVVVVDAPPTIGKNLLRAIEEVTKARHRPSRVTHLVYSHSHADHIGAASIFGSGVTRVAHSETKRLLKTARDADRPLPSVTFDDRHELRVGGERLVLTHHGPNHSPDNIFIHVPSAATLMVVDVIFPGWVPFKNLAESQDIPAWIAAHDTVLASPWSTLVGGHLGRLGTRSDVTLQRDYVRDLSSSTRATIGKLDPTPFFAKYGPTGNAWAVFKSYLDAAAAQAAAPVVAKYSGLLAGADVFTTSNAAALVNSARIDQGVLGAFGIHP</sequence>
<reference evidence="2 3" key="1">
    <citation type="journal article" date="2019" name="Int. J. Syst. Evol. Microbiol.">
        <title>The Global Catalogue of Microorganisms (GCM) 10K type strain sequencing project: providing services to taxonomists for standard genome sequencing and annotation.</title>
        <authorList>
            <consortium name="The Broad Institute Genomics Platform"/>
            <consortium name="The Broad Institute Genome Sequencing Center for Infectious Disease"/>
            <person name="Wu L."/>
            <person name="Ma J."/>
        </authorList>
    </citation>
    <scope>NUCLEOTIDE SEQUENCE [LARGE SCALE GENOMIC DNA]</scope>
    <source>
        <strain evidence="2 3">JCM 13929</strain>
    </source>
</reference>
<dbReference type="SUPFAM" id="SSF56281">
    <property type="entry name" value="Metallo-hydrolase/oxidoreductase"/>
    <property type="match status" value="1"/>
</dbReference>
<gene>
    <name evidence="2" type="ORF">GCM10009733_100540</name>
</gene>
<dbReference type="InterPro" id="IPR050855">
    <property type="entry name" value="NDM-1-like"/>
</dbReference>
<accession>A0ABN2HGX5</accession>
<keyword evidence="3" id="KW-1185">Reference proteome</keyword>
<dbReference type="Pfam" id="PF00753">
    <property type="entry name" value="Lactamase_B"/>
    <property type="match status" value="1"/>
</dbReference>
<dbReference type="PROSITE" id="PS51318">
    <property type="entry name" value="TAT"/>
    <property type="match status" value="1"/>
</dbReference>
<proteinExistence type="predicted"/>
<evidence type="ECO:0000259" key="1">
    <source>
        <dbReference type="SMART" id="SM00849"/>
    </source>
</evidence>
<dbReference type="PANTHER" id="PTHR42951">
    <property type="entry name" value="METALLO-BETA-LACTAMASE DOMAIN-CONTAINING"/>
    <property type="match status" value="1"/>
</dbReference>
<dbReference type="Proteomes" id="UP001500064">
    <property type="component" value="Unassembled WGS sequence"/>
</dbReference>
<dbReference type="PANTHER" id="PTHR42951:SF4">
    <property type="entry name" value="ACYL-COENZYME A THIOESTERASE MBLAC2"/>
    <property type="match status" value="1"/>
</dbReference>
<dbReference type="InterPro" id="IPR036866">
    <property type="entry name" value="RibonucZ/Hydroxyglut_hydro"/>
</dbReference>
<dbReference type="InterPro" id="IPR001279">
    <property type="entry name" value="Metallo-B-lactamas"/>
</dbReference>
<dbReference type="InterPro" id="IPR006311">
    <property type="entry name" value="TAT_signal"/>
</dbReference>
<name>A0ABN2HGX5_9ACTN</name>
<dbReference type="CDD" id="cd16276">
    <property type="entry name" value="metallo-hydrolase-like_MBL-fold"/>
    <property type="match status" value="1"/>
</dbReference>
<comment type="caution">
    <text evidence="2">The sequence shown here is derived from an EMBL/GenBank/DDBJ whole genome shotgun (WGS) entry which is preliminary data.</text>
</comment>
<dbReference type="RefSeq" id="WP_346114275.1">
    <property type="nucleotide sequence ID" value="NZ_BAAAMU010000156.1"/>
</dbReference>
<dbReference type="EMBL" id="BAAAMU010000156">
    <property type="protein sequence ID" value="GAA1687757.1"/>
    <property type="molecule type" value="Genomic_DNA"/>
</dbReference>